<dbReference type="OrthoDB" id="1661883at2759"/>
<dbReference type="Pfam" id="PF12796">
    <property type="entry name" value="Ank_2"/>
    <property type="match status" value="2"/>
</dbReference>
<organism evidence="4 5">
    <name type="scientific">Mytilus edulis</name>
    <name type="common">Blue mussel</name>
    <dbReference type="NCBI Taxonomy" id="6550"/>
    <lineage>
        <taxon>Eukaryota</taxon>
        <taxon>Metazoa</taxon>
        <taxon>Spiralia</taxon>
        <taxon>Lophotrochozoa</taxon>
        <taxon>Mollusca</taxon>
        <taxon>Bivalvia</taxon>
        <taxon>Autobranchia</taxon>
        <taxon>Pteriomorphia</taxon>
        <taxon>Mytilida</taxon>
        <taxon>Mytiloidea</taxon>
        <taxon>Mytilidae</taxon>
        <taxon>Mytilinae</taxon>
        <taxon>Mytilus</taxon>
    </lineage>
</organism>
<protein>
    <recommendedName>
        <fullName evidence="6">Ankyrin repeat protein</fullName>
    </recommendedName>
</protein>
<evidence type="ECO:0008006" key="6">
    <source>
        <dbReference type="Google" id="ProtNLM"/>
    </source>
</evidence>
<accession>A0A8S3TX11</accession>
<evidence type="ECO:0000256" key="2">
    <source>
        <dbReference type="ARBA" id="ARBA00023043"/>
    </source>
</evidence>
<evidence type="ECO:0000256" key="1">
    <source>
        <dbReference type="ARBA" id="ARBA00022737"/>
    </source>
</evidence>
<evidence type="ECO:0000256" key="3">
    <source>
        <dbReference type="PROSITE-ProRule" id="PRU00023"/>
    </source>
</evidence>
<dbReference type="SMART" id="SM00248">
    <property type="entry name" value="ANK"/>
    <property type="match status" value="7"/>
</dbReference>
<dbReference type="PROSITE" id="PS50088">
    <property type="entry name" value="ANK_REPEAT"/>
    <property type="match status" value="5"/>
</dbReference>
<keyword evidence="2 3" id="KW-0040">ANK repeat</keyword>
<keyword evidence="5" id="KW-1185">Reference proteome</keyword>
<feature type="repeat" description="ANK" evidence="3">
    <location>
        <begin position="314"/>
        <end position="346"/>
    </location>
</feature>
<dbReference type="PANTHER" id="PTHR24198">
    <property type="entry name" value="ANKYRIN REPEAT AND PROTEIN KINASE DOMAIN-CONTAINING PROTEIN"/>
    <property type="match status" value="1"/>
</dbReference>
<feature type="repeat" description="ANK" evidence="3">
    <location>
        <begin position="176"/>
        <end position="208"/>
    </location>
</feature>
<dbReference type="PANTHER" id="PTHR24198:SF165">
    <property type="entry name" value="ANKYRIN REPEAT-CONTAINING PROTEIN-RELATED"/>
    <property type="match status" value="1"/>
</dbReference>
<sequence>MFHESAFLQYPSKKRLMSSLRSLSGSYVTEDIDKVVFVHETMKNIVLFCIAKTFMKTVIKYCKTEVFLDHIRLDCIDAEQDVLAIKVPTEHQETYFRRLVLELNNGLISTIFTNQQNKCEIFRCMFLKYIQEHLEDFHMNNTQKCIAMHVISTNGYREYVSFFLQDKSMAKIKDSAGNTPLHTACKNGHLEVVTNLIETNSKIYIANTEGIKPLFYACENNHLEIVKLLLTTRLKEKVKINEKYLTKGNRGVLHVVAEQGFTDLAMFLLKMKADVNIRDVRERTPLHLASKTEHSSMIPVLLEYKANINAIDVGERTPLYVACSRNQKEIVKILIDNKADINLKIRRKCDLCMLRQFGSIEIVKLLIENGAKLLKNESERCVVPLHQACKNDNEDIVKYLIICGSLVNHKNQ</sequence>
<evidence type="ECO:0000313" key="5">
    <source>
        <dbReference type="Proteomes" id="UP000683360"/>
    </source>
</evidence>
<dbReference type="Pfam" id="PF13637">
    <property type="entry name" value="Ank_4"/>
    <property type="match status" value="1"/>
</dbReference>
<dbReference type="Gene3D" id="1.25.40.20">
    <property type="entry name" value="Ankyrin repeat-containing domain"/>
    <property type="match status" value="1"/>
</dbReference>
<dbReference type="SUPFAM" id="SSF48403">
    <property type="entry name" value="Ankyrin repeat"/>
    <property type="match status" value="1"/>
</dbReference>
<dbReference type="Proteomes" id="UP000683360">
    <property type="component" value="Unassembled WGS sequence"/>
</dbReference>
<keyword evidence="1" id="KW-0677">Repeat</keyword>
<dbReference type="PRINTS" id="PR01415">
    <property type="entry name" value="ANKYRIN"/>
</dbReference>
<dbReference type="EMBL" id="CAJPWZ010002238">
    <property type="protein sequence ID" value="CAG2234374.1"/>
    <property type="molecule type" value="Genomic_DNA"/>
</dbReference>
<proteinExistence type="predicted"/>
<comment type="caution">
    <text evidence="4">The sequence shown here is derived from an EMBL/GenBank/DDBJ whole genome shotgun (WGS) entry which is preliminary data.</text>
</comment>
<dbReference type="InterPro" id="IPR002110">
    <property type="entry name" value="Ankyrin_rpt"/>
</dbReference>
<feature type="repeat" description="ANK" evidence="3">
    <location>
        <begin position="380"/>
        <end position="412"/>
    </location>
</feature>
<gene>
    <name evidence="4" type="ORF">MEDL_47013</name>
</gene>
<evidence type="ECO:0000313" key="4">
    <source>
        <dbReference type="EMBL" id="CAG2234374.1"/>
    </source>
</evidence>
<name>A0A8S3TX11_MYTED</name>
<dbReference type="PROSITE" id="PS50297">
    <property type="entry name" value="ANK_REP_REGION"/>
    <property type="match status" value="4"/>
</dbReference>
<feature type="repeat" description="ANK" evidence="3">
    <location>
        <begin position="281"/>
        <end position="313"/>
    </location>
</feature>
<dbReference type="InterPro" id="IPR036770">
    <property type="entry name" value="Ankyrin_rpt-contain_sf"/>
</dbReference>
<reference evidence="4" key="1">
    <citation type="submission" date="2021-03" db="EMBL/GenBank/DDBJ databases">
        <authorList>
            <person name="Bekaert M."/>
        </authorList>
    </citation>
    <scope>NUCLEOTIDE SEQUENCE</scope>
</reference>
<feature type="repeat" description="ANK" evidence="3">
    <location>
        <begin position="248"/>
        <end position="280"/>
    </location>
</feature>
<dbReference type="AlphaFoldDB" id="A0A8S3TX11"/>